<dbReference type="EMBL" id="VIVR01000001">
    <property type="protein sequence ID" value="TWE15528.1"/>
    <property type="molecule type" value="Genomic_DNA"/>
</dbReference>
<proteinExistence type="predicted"/>
<keyword evidence="2" id="KW-1185">Reference proteome</keyword>
<gene>
    <name evidence="1" type="ORF">FB465_0428</name>
</gene>
<dbReference type="InterPro" id="IPR009078">
    <property type="entry name" value="Ferritin-like_SF"/>
</dbReference>
<dbReference type="Proteomes" id="UP000318416">
    <property type="component" value="Unassembled WGS sequence"/>
</dbReference>
<comment type="caution">
    <text evidence="1">The sequence shown here is derived from an EMBL/GenBank/DDBJ whole genome shotgun (WGS) entry which is preliminary data.</text>
</comment>
<name>A0A561EIU0_9ACTN</name>
<reference evidence="1 2" key="1">
    <citation type="submission" date="2019-06" db="EMBL/GenBank/DDBJ databases">
        <title>Sequencing the genomes of 1000 actinobacteria strains.</title>
        <authorList>
            <person name="Klenk H.-P."/>
        </authorList>
    </citation>
    <scope>NUCLEOTIDE SEQUENCE [LARGE SCALE GENOMIC DNA]</scope>
    <source>
        <strain evidence="1 2">DSM 41649</strain>
    </source>
</reference>
<evidence type="ECO:0000313" key="2">
    <source>
        <dbReference type="Proteomes" id="UP000318416"/>
    </source>
</evidence>
<evidence type="ECO:0000313" key="1">
    <source>
        <dbReference type="EMBL" id="TWE15528.1"/>
    </source>
</evidence>
<dbReference type="AlphaFoldDB" id="A0A561EIU0"/>
<dbReference type="SUPFAM" id="SSF47240">
    <property type="entry name" value="Ferritin-like"/>
    <property type="match status" value="1"/>
</dbReference>
<sequence length="399" mass="44393">MTAAIEPGRALPWPARFTTRPGADPAASLRQLDGLCRELWAVVRLLAAGTLDLPEFELKLASGEALFTLTEVAATVEERVVELGGRPDRSLPPELARRLAAALATPAGDRLPVLVRHWYEPLLAAFADAAFDPLLDGPSERVRRRGLADLRDAFAWFTTACGPAEPKAYPEPAEAEVRRPVMGARDERFRLFDHTRDYRKADDWETSGSAYQDDLVELLRINRDEIDALETFALALFDLVEEAPVEVLRHLARLAWDEARHAASGHALLAERGEDPYRFECSMIGIKVRGAMPGWDAWTQITLFGELGIIGPMRSLEREARRRGDERTAAAFAFICRDETLHLKESRSLLDRHHPAGGLAAAGEAARKRAGKLLEEYGLLTEEQYAALDERQIFELLGE</sequence>
<organism evidence="1 2">
    <name type="scientific">Kitasatospora atroaurantiaca</name>
    <dbReference type="NCBI Taxonomy" id="285545"/>
    <lineage>
        <taxon>Bacteria</taxon>
        <taxon>Bacillati</taxon>
        <taxon>Actinomycetota</taxon>
        <taxon>Actinomycetes</taxon>
        <taxon>Kitasatosporales</taxon>
        <taxon>Streptomycetaceae</taxon>
        <taxon>Kitasatospora</taxon>
    </lineage>
</organism>
<dbReference type="RefSeq" id="WP_170290466.1">
    <property type="nucleotide sequence ID" value="NZ_BAAABR010000028.1"/>
</dbReference>
<accession>A0A561EIU0</accession>
<protein>
    <submittedName>
        <fullName evidence="1">Uncharacterized protein</fullName>
    </submittedName>
</protein>